<evidence type="ECO:0000313" key="2">
    <source>
        <dbReference type="EMBL" id="QHI73493.1"/>
    </source>
</evidence>
<evidence type="ECO:0000256" key="1">
    <source>
        <dbReference type="SAM" id="Phobius"/>
    </source>
</evidence>
<keyword evidence="1" id="KW-0812">Transmembrane</keyword>
<proteinExistence type="predicted"/>
<dbReference type="Proteomes" id="UP000463883">
    <property type="component" value="Chromosome"/>
</dbReference>
<feature type="transmembrane region" description="Helical" evidence="1">
    <location>
        <begin position="107"/>
        <end position="129"/>
    </location>
</feature>
<dbReference type="AlphaFoldDB" id="A0A6P1MK28"/>
<dbReference type="KEGG" id="amic:Ami3637_14890"/>
<dbReference type="EMBL" id="CP047591">
    <property type="protein sequence ID" value="QHI73493.1"/>
    <property type="molecule type" value="Genomic_DNA"/>
</dbReference>
<sequence length="138" mass="15575">MGLMELIGELINPGEIGTVEKVKREKKVRLHILILKTIVSIAILAVIYFLSFGISFHMKEALSFVAAITVYSVVGYFILPKPDYSNVGWFGGIFDNPFRISDDINRMLVFVMIILMPGRLISTTMLSWIDYSKKGDLL</sequence>
<keyword evidence="1" id="KW-0472">Membrane</keyword>
<protein>
    <submittedName>
        <fullName evidence="2">Uncharacterized protein</fullName>
    </submittedName>
</protein>
<keyword evidence="1" id="KW-1133">Transmembrane helix</keyword>
<keyword evidence="3" id="KW-1185">Reference proteome</keyword>
<dbReference type="RefSeq" id="WP_162363258.1">
    <property type="nucleotide sequence ID" value="NZ_CP047591.1"/>
</dbReference>
<name>A0A6P1MK28_9FIRM</name>
<evidence type="ECO:0000313" key="3">
    <source>
        <dbReference type="Proteomes" id="UP000463883"/>
    </source>
</evidence>
<gene>
    <name evidence="2" type="ORF">Ami3637_14890</name>
</gene>
<accession>A0A6P1MK28</accession>
<reference evidence="2 3" key="1">
    <citation type="submission" date="2020-01" db="EMBL/GenBank/DDBJ databases">
        <title>Genomic analysis of Aminipila sp. CBA3637.</title>
        <authorList>
            <person name="Kim Y.B."/>
            <person name="Roh S.W."/>
        </authorList>
    </citation>
    <scope>NUCLEOTIDE SEQUENCE [LARGE SCALE GENOMIC DNA]</scope>
    <source>
        <strain evidence="2 3">CBA3637</strain>
    </source>
</reference>
<feature type="transmembrane region" description="Helical" evidence="1">
    <location>
        <begin position="61"/>
        <end position="79"/>
    </location>
</feature>
<feature type="transmembrane region" description="Helical" evidence="1">
    <location>
        <begin position="33"/>
        <end position="55"/>
    </location>
</feature>
<organism evidence="2 3">
    <name type="scientific">Aminipila terrae</name>
    <dbReference type="NCBI Taxonomy" id="2697030"/>
    <lineage>
        <taxon>Bacteria</taxon>
        <taxon>Bacillati</taxon>
        <taxon>Bacillota</taxon>
        <taxon>Clostridia</taxon>
        <taxon>Peptostreptococcales</taxon>
        <taxon>Anaerovoracaceae</taxon>
        <taxon>Aminipila</taxon>
    </lineage>
</organism>